<gene>
    <name evidence="1" type="ORF">BDV39DRAFT_165076</name>
</gene>
<sequence>MNGVFDPIDKIEAISDNPRYPNKGSELADSIAFTPSKNGECTTRLCLLASKRTVDLLADQ</sequence>
<evidence type="ECO:0000313" key="1">
    <source>
        <dbReference type="EMBL" id="KAE8333673.1"/>
    </source>
</evidence>
<name>A0A5N6XLV1_9EURO</name>
<proteinExistence type="predicted"/>
<protein>
    <submittedName>
        <fullName evidence="1">Uncharacterized protein</fullName>
    </submittedName>
</protein>
<dbReference type="AlphaFoldDB" id="A0A5N6XLV1"/>
<dbReference type="EMBL" id="ML741761">
    <property type="protein sequence ID" value="KAE8333673.1"/>
    <property type="molecule type" value="Genomic_DNA"/>
</dbReference>
<accession>A0A5N6XLV1</accession>
<keyword evidence="2" id="KW-1185">Reference proteome</keyword>
<dbReference type="Proteomes" id="UP000325945">
    <property type="component" value="Unassembled WGS sequence"/>
</dbReference>
<evidence type="ECO:0000313" key="2">
    <source>
        <dbReference type="Proteomes" id="UP000325945"/>
    </source>
</evidence>
<reference evidence="2" key="1">
    <citation type="submission" date="2019-04" db="EMBL/GenBank/DDBJ databases">
        <title>Friends and foes A comparative genomics studyof 23 Aspergillus species from section Flavi.</title>
        <authorList>
            <consortium name="DOE Joint Genome Institute"/>
            <person name="Kjaerbolling I."/>
            <person name="Vesth T."/>
            <person name="Frisvad J.C."/>
            <person name="Nybo J.L."/>
            <person name="Theobald S."/>
            <person name="Kildgaard S."/>
            <person name="Isbrandt T."/>
            <person name="Kuo A."/>
            <person name="Sato A."/>
            <person name="Lyhne E.K."/>
            <person name="Kogle M.E."/>
            <person name="Wiebenga A."/>
            <person name="Kun R.S."/>
            <person name="Lubbers R.J."/>
            <person name="Makela M.R."/>
            <person name="Barry K."/>
            <person name="Chovatia M."/>
            <person name="Clum A."/>
            <person name="Daum C."/>
            <person name="Haridas S."/>
            <person name="He G."/>
            <person name="LaButti K."/>
            <person name="Lipzen A."/>
            <person name="Mondo S."/>
            <person name="Riley R."/>
            <person name="Salamov A."/>
            <person name="Simmons B.A."/>
            <person name="Magnuson J.K."/>
            <person name="Henrissat B."/>
            <person name="Mortensen U.H."/>
            <person name="Larsen T.O."/>
            <person name="Devries R.P."/>
            <person name="Grigoriev I.V."/>
            <person name="Machida M."/>
            <person name="Baker S.E."/>
            <person name="Andersen M.R."/>
        </authorList>
    </citation>
    <scope>NUCLEOTIDE SEQUENCE [LARGE SCALE GENOMIC DNA]</scope>
    <source>
        <strain evidence="2">CBS 130017</strain>
    </source>
</reference>
<organism evidence="1 2">
    <name type="scientific">Aspergillus sergii</name>
    <dbReference type="NCBI Taxonomy" id="1034303"/>
    <lineage>
        <taxon>Eukaryota</taxon>
        <taxon>Fungi</taxon>
        <taxon>Dikarya</taxon>
        <taxon>Ascomycota</taxon>
        <taxon>Pezizomycotina</taxon>
        <taxon>Eurotiomycetes</taxon>
        <taxon>Eurotiomycetidae</taxon>
        <taxon>Eurotiales</taxon>
        <taxon>Aspergillaceae</taxon>
        <taxon>Aspergillus</taxon>
        <taxon>Aspergillus subgen. Circumdati</taxon>
    </lineage>
</organism>